<evidence type="ECO:0000313" key="3">
    <source>
        <dbReference type="Proteomes" id="UP000565576"/>
    </source>
</evidence>
<sequence>MTTPIPAPDVSYVSLLAELKERIRAARLRAAIAVNQELIMLYWSIGRDILARQTVEGWGARVIDRLAADLRRDFPEMTGLSPRNLKYMRAFAEAFPNEEIVQQLVAHLPWGHNVKRRRHVVSRARGQGGCQ</sequence>
<dbReference type="InterPro" id="IPR053148">
    <property type="entry name" value="PD-DEXK-like_domain"/>
</dbReference>
<dbReference type="GO" id="GO:0004519">
    <property type="term" value="F:endonuclease activity"/>
    <property type="evidence" value="ECO:0007669"/>
    <property type="project" value="UniProtKB-KW"/>
</dbReference>
<keyword evidence="2" id="KW-0378">Hydrolase</keyword>
<dbReference type="Pfam" id="PF17761">
    <property type="entry name" value="DUF1016_N"/>
    <property type="match status" value="1"/>
</dbReference>
<feature type="domain" description="YhcG N-terminal" evidence="1">
    <location>
        <begin position="18"/>
        <end position="115"/>
    </location>
</feature>
<keyword evidence="2" id="KW-0540">Nuclease</keyword>
<dbReference type="Proteomes" id="UP000565576">
    <property type="component" value="Unassembled WGS sequence"/>
</dbReference>
<name>A0A7X0MF76_9HYPH</name>
<dbReference type="PANTHER" id="PTHR30547">
    <property type="entry name" value="UNCHARACTERIZED PROTEIN YHCG-RELATED"/>
    <property type="match status" value="1"/>
</dbReference>
<protein>
    <submittedName>
        <fullName evidence="2">Putative nuclease of restriction endonuclease-like (RecB) superfamily</fullName>
    </submittedName>
</protein>
<keyword evidence="2" id="KW-0255">Endonuclease</keyword>
<proteinExistence type="predicted"/>
<accession>A0A7X0MF76</accession>
<organism evidence="2 3">
    <name type="scientific">Rhizobium lusitanum</name>
    <dbReference type="NCBI Taxonomy" id="293958"/>
    <lineage>
        <taxon>Bacteria</taxon>
        <taxon>Pseudomonadati</taxon>
        <taxon>Pseudomonadota</taxon>
        <taxon>Alphaproteobacteria</taxon>
        <taxon>Hyphomicrobiales</taxon>
        <taxon>Rhizobiaceae</taxon>
        <taxon>Rhizobium/Agrobacterium group</taxon>
        <taxon>Rhizobium</taxon>
    </lineage>
</organism>
<evidence type="ECO:0000259" key="1">
    <source>
        <dbReference type="Pfam" id="PF17761"/>
    </source>
</evidence>
<dbReference type="RefSeq" id="WP_246806493.1">
    <property type="nucleotide sequence ID" value="NZ_JACHBG010000023.1"/>
</dbReference>
<dbReference type="EMBL" id="JACHBG010000023">
    <property type="protein sequence ID" value="MBB6488469.1"/>
    <property type="molecule type" value="Genomic_DNA"/>
</dbReference>
<reference evidence="2 3" key="1">
    <citation type="submission" date="2020-08" db="EMBL/GenBank/DDBJ databases">
        <title>Genomic Encyclopedia of Type Strains, Phase IV (KMG-V): Genome sequencing to study the core and pangenomes of soil and plant-associated prokaryotes.</title>
        <authorList>
            <person name="Whitman W."/>
        </authorList>
    </citation>
    <scope>NUCLEOTIDE SEQUENCE [LARGE SCALE GENOMIC DNA]</scope>
    <source>
        <strain evidence="2 3">SEMIA 4060</strain>
    </source>
</reference>
<dbReference type="PANTHER" id="PTHR30547:SF0">
    <property type="entry name" value="BLR8175 PROTEIN"/>
    <property type="match status" value="1"/>
</dbReference>
<evidence type="ECO:0000313" key="2">
    <source>
        <dbReference type="EMBL" id="MBB6488469.1"/>
    </source>
</evidence>
<comment type="caution">
    <text evidence="2">The sequence shown here is derived from an EMBL/GenBank/DDBJ whole genome shotgun (WGS) entry which is preliminary data.</text>
</comment>
<dbReference type="InterPro" id="IPR041527">
    <property type="entry name" value="YhcG_N"/>
</dbReference>
<gene>
    <name evidence="2" type="ORF">GGD46_005785</name>
</gene>
<dbReference type="AlphaFoldDB" id="A0A7X0MF76"/>